<feature type="compositionally biased region" description="Low complexity" evidence="1">
    <location>
        <begin position="116"/>
        <end position="127"/>
    </location>
</feature>
<feature type="compositionally biased region" description="Polar residues" evidence="1">
    <location>
        <begin position="133"/>
        <end position="145"/>
    </location>
</feature>
<keyword evidence="3" id="KW-1185">Reference proteome</keyword>
<evidence type="ECO:0000313" key="2">
    <source>
        <dbReference type="EMBL" id="KAK8222708.1"/>
    </source>
</evidence>
<dbReference type="EMBL" id="JBBWRZ010000015">
    <property type="protein sequence ID" value="KAK8222708.1"/>
    <property type="molecule type" value="Genomic_DNA"/>
</dbReference>
<evidence type="ECO:0000313" key="3">
    <source>
        <dbReference type="Proteomes" id="UP001492380"/>
    </source>
</evidence>
<accession>A0ABR1YAM5</accession>
<dbReference type="Proteomes" id="UP001492380">
    <property type="component" value="Unassembled WGS sequence"/>
</dbReference>
<comment type="caution">
    <text evidence="2">The sequence shown here is derived from an EMBL/GenBank/DDBJ whole genome shotgun (WGS) entry which is preliminary data.</text>
</comment>
<evidence type="ECO:0000256" key="1">
    <source>
        <dbReference type="SAM" id="MobiDB-lite"/>
    </source>
</evidence>
<name>A0ABR1YAM5_9PEZI</name>
<feature type="region of interest" description="Disordered" evidence="1">
    <location>
        <begin position="91"/>
        <end position="145"/>
    </location>
</feature>
<sequence>MVPDTTQLLGMPASADTREVEFLKALYNSQPEAPFLKAYIFGRRYKIQDFCNDMFDCLWEVVTKRYYTEVEGLQMELQTWDFDAVIYDPLEEHPGRTPRTSTSYTSSAGRTSIRNTSSTAHISTSHTLPRYSASGNTSSSARTSAGNASLAGHISDSYTLPSRYSSPAYTSRSVSSGYLSPYPALPHDRSIDNNNSNNDLPYPIMATNHTTCNGTNSANRSSIVRPLNSSNVAPRSTSFTVKIELREVDQKTMALKKSWTRLVTAKLSSFRT</sequence>
<organism evidence="2 3">
    <name type="scientific">Phyllosticta capitalensis</name>
    <dbReference type="NCBI Taxonomy" id="121624"/>
    <lineage>
        <taxon>Eukaryota</taxon>
        <taxon>Fungi</taxon>
        <taxon>Dikarya</taxon>
        <taxon>Ascomycota</taxon>
        <taxon>Pezizomycotina</taxon>
        <taxon>Dothideomycetes</taxon>
        <taxon>Dothideomycetes incertae sedis</taxon>
        <taxon>Botryosphaeriales</taxon>
        <taxon>Phyllostictaceae</taxon>
        <taxon>Phyllosticta</taxon>
    </lineage>
</organism>
<feature type="compositionally biased region" description="Low complexity" evidence="1">
    <location>
        <begin position="97"/>
        <end position="107"/>
    </location>
</feature>
<protein>
    <submittedName>
        <fullName evidence="2">Uncharacterized protein</fullName>
    </submittedName>
</protein>
<proteinExistence type="predicted"/>
<reference evidence="2 3" key="1">
    <citation type="submission" date="2024-04" db="EMBL/GenBank/DDBJ databases">
        <title>Phyllosticta paracitricarpa is synonymous to the EU quarantine fungus P. citricarpa based on phylogenomic analyses.</title>
        <authorList>
            <consortium name="Lawrence Berkeley National Laboratory"/>
            <person name="Van Ingen-Buijs V.A."/>
            <person name="Van Westerhoven A.C."/>
            <person name="Haridas S."/>
            <person name="Skiadas P."/>
            <person name="Martin F."/>
            <person name="Groenewald J.Z."/>
            <person name="Crous P.W."/>
            <person name="Seidl M.F."/>
        </authorList>
    </citation>
    <scope>NUCLEOTIDE SEQUENCE [LARGE SCALE GENOMIC DNA]</scope>
    <source>
        <strain evidence="2 3">CBS 123374</strain>
    </source>
</reference>
<gene>
    <name evidence="2" type="ORF">HDK90DRAFT_471016</name>
</gene>